<comment type="caution">
    <text evidence="2">The sequence shown here is derived from an EMBL/GenBank/DDBJ whole genome shotgun (WGS) entry which is preliminary data.</text>
</comment>
<protein>
    <submittedName>
        <fullName evidence="2">Uncharacterized protein</fullName>
    </submittedName>
</protein>
<feature type="region of interest" description="Disordered" evidence="1">
    <location>
        <begin position="1"/>
        <end position="42"/>
    </location>
</feature>
<feature type="compositionally biased region" description="Polar residues" evidence="1">
    <location>
        <begin position="151"/>
        <end position="168"/>
    </location>
</feature>
<dbReference type="Proteomes" id="UP000823388">
    <property type="component" value="Chromosome 9K"/>
</dbReference>
<evidence type="ECO:0000313" key="3">
    <source>
        <dbReference type="Proteomes" id="UP000823388"/>
    </source>
</evidence>
<gene>
    <name evidence="2" type="ORF">PVAP13_9KG645450</name>
</gene>
<name>A0A8T0P658_PANVG</name>
<sequence>MNQTPTKKISIRRRERKNREISGGGVRPRPPLATGAGGRTRSTRLIHPWAQPAGAPFSFLARARARQAGSRPAASPAQANSGQEEVWTLEAVIPSEARPFRWYKHGRRTLEQNRASGWDGLASPSRRYNRRRNDCRSELSLAFTNKREPIYSNTEHQSRLNPTRTSGTPEHDHSCSSAQSYAQPDYHGFCSSPRRISHAAYCHFAARAQAAANPPAQQDARLALFTARCTTSKFFLL</sequence>
<dbReference type="EMBL" id="CM029053">
    <property type="protein sequence ID" value="KAG2554174.1"/>
    <property type="molecule type" value="Genomic_DNA"/>
</dbReference>
<accession>A0A8T0P658</accession>
<organism evidence="2 3">
    <name type="scientific">Panicum virgatum</name>
    <name type="common">Blackwell switchgrass</name>
    <dbReference type="NCBI Taxonomy" id="38727"/>
    <lineage>
        <taxon>Eukaryota</taxon>
        <taxon>Viridiplantae</taxon>
        <taxon>Streptophyta</taxon>
        <taxon>Embryophyta</taxon>
        <taxon>Tracheophyta</taxon>
        <taxon>Spermatophyta</taxon>
        <taxon>Magnoliopsida</taxon>
        <taxon>Liliopsida</taxon>
        <taxon>Poales</taxon>
        <taxon>Poaceae</taxon>
        <taxon>PACMAD clade</taxon>
        <taxon>Panicoideae</taxon>
        <taxon>Panicodae</taxon>
        <taxon>Paniceae</taxon>
        <taxon>Panicinae</taxon>
        <taxon>Panicum</taxon>
        <taxon>Panicum sect. Hiantes</taxon>
    </lineage>
</organism>
<evidence type="ECO:0000313" key="2">
    <source>
        <dbReference type="EMBL" id="KAG2554174.1"/>
    </source>
</evidence>
<proteinExistence type="predicted"/>
<dbReference type="AlphaFoldDB" id="A0A8T0P658"/>
<keyword evidence="3" id="KW-1185">Reference proteome</keyword>
<reference evidence="2 3" key="1">
    <citation type="submission" date="2020-05" db="EMBL/GenBank/DDBJ databases">
        <title>WGS assembly of Panicum virgatum.</title>
        <authorList>
            <person name="Lovell J.T."/>
            <person name="Jenkins J."/>
            <person name="Shu S."/>
            <person name="Juenger T.E."/>
            <person name="Schmutz J."/>
        </authorList>
    </citation>
    <scope>NUCLEOTIDE SEQUENCE [LARGE SCALE GENOMIC DNA]</scope>
    <source>
        <strain evidence="3">cv. AP13</strain>
    </source>
</reference>
<evidence type="ECO:0000256" key="1">
    <source>
        <dbReference type="SAM" id="MobiDB-lite"/>
    </source>
</evidence>
<feature type="region of interest" description="Disordered" evidence="1">
    <location>
        <begin position="146"/>
        <end position="179"/>
    </location>
</feature>